<dbReference type="GO" id="GO:0003841">
    <property type="term" value="F:1-acylglycerol-3-phosphate O-acyltransferase activity"/>
    <property type="evidence" value="ECO:0007669"/>
    <property type="project" value="TreeGrafter"/>
</dbReference>
<feature type="domain" description="Phospholipid/glycerol acyltransferase" evidence="3">
    <location>
        <begin position="41"/>
        <end position="160"/>
    </location>
</feature>
<dbReference type="Pfam" id="PF01553">
    <property type="entry name" value="Acyltransferase"/>
    <property type="match status" value="1"/>
</dbReference>
<accession>H5TKJ9</accession>
<dbReference type="PANTHER" id="PTHR10434:SF11">
    <property type="entry name" value="1-ACYL-SN-GLYCEROL-3-PHOSPHATE ACYLTRANSFERASE"/>
    <property type="match status" value="1"/>
</dbReference>
<evidence type="ECO:0000313" key="4">
    <source>
        <dbReference type="EMBL" id="GAB34007.1"/>
    </source>
</evidence>
<reference evidence="4" key="1">
    <citation type="submission" date="2012-02" db="EMBL/GenBank/DDBJ databases">
        <title>Whole genome shotgun sequence of Gordonia otitidis NBRC 100426.</title>
        <authorList>
            <person name="Yoshida I."/>
            <person name="Hosoyama A."/>
            <person name="Tsuchikane K."/>
            <person name="Katsumata H."/>
            <person name="Yamazaki S."/>
            <person name="Fujita N."/>
        </authorList>
    </citation>
    <scope>NUCLEOTIDE SEQUENCE [LARGE SCALE GENOMIC DNA]</scope>
    <source>
        <strain evidence="4">NBRC 100426</strain>
    </source>
</reference>
<proteinExistence type="predicted"/>
<dbReference type="InterPro" id="IPR002123">
    <property type="entry name" value="Plipid/glycerol_acylTrfase"/>
</dbReference>
<dbReference type="Proteomes" id="UP000005038">
    <property type="component" value="Unassembled WGS sequence"/>
</dbReference>
<keyword evidence="2 4" id="KW-0012">Acyltransferase</keyword>
<organism evidence="4 5">
    <name type="scientific">Gordonia otitidis (strain DSM 44809 / CCUG 52243 / JCM 12355 / NBRC 100426 / IFM 10032)</name>
    <dbReference type="NCBI Taxonomy" id="1108044"/>
    <lineage>
        <taxon>Bacteria</taxon>
        <taxon>Bacillati</taxon>
        <taxon>Actinomycetota</taxon>
        <taxon>Actinomycetes</taxon>
        <taxon>Mycobacteriales</taxon>
        <taxon>Gordoniaceae</taxon>
        <taxon>Gordonia</taxon>
    </lineage>
</organism>
<dbReference type="EMBL" id="BAFB01000091">
    <property type="protein sequence ID" value="GAB34007.1"/>
    <property type="molecule type" value="Genomic_DNA"/>
</dbReference>
<sequence length="230" mass="25465">MRLSTPVVYRVCRHLVIGPVLYVLGRPEVTGRQYIPRRGPVILAANHLAVLDSFYLTLAARRHVAFLAKREYFDRSGVFGWMQRVFFSAVGQISVDRRGGNASSLALEAARSILAYGGAWGIHPEGARSPDGRLYRGRTGAVRVAMDTGAPLIPVAITGTRPGSRPWWRRRVRIEILEPMELDDYRADGALGVRAATDDLMRTIATRTGQPLVNSYARQWGLHGERSDAA</sequence>
<evidence type="ECO:0000256" key="1">
    <source>
        <dbReference type="ARBA" id="ARBA00022679"/>
    </source>
</evidence>
<evidence type="ECO:0000313" key="5">
    <source>
        <dbReference type="Proteomes" id="UP000005038"/>
    </source>
</evidence>
<keyword evidence="1" id="KW-0808">Transferase</keyword>
<dbReference type="AlphaFoldDB" id="H5TKJ9"/>
<dbReference type="SMART" id="SM00563">
    <property type="entry name" value="PlsC"/>
    <property type="match status" value="1"/>
</dbReference>
<dbReference type="PANTHER" id="PTHR10434">
    <property type="entry name" value="1-ACYL-SN-GLYCEROL-3-PHOSPHATE ACYLTRANSFERASE"/>
    <property type="match status" value="1"/>
</dbReference>
<evidence type="ECO:0000256" key="2">
    <source>
        <dbReference type="ARBA" id="ARBA00023315"/>
    </source>
</evidence>
<dbReference type="GO" id="GO:0005886">
    <property type="term" value="C:plasma membrane"/>
    <property type="evidence" value="ECO:0007669"/>
    <property type="project" value="TreeGrafter"/>
</dbReference>
<keyword evidence="5" id="KW-1185">Reference proteome</keyword>
<dbReference type="RefSeq" id="WP_007238248.1">
    <property type="nucleotide sequence ID" value="NZ_BAFB01000091.1"/>
</dbReference>
<gene>
    <name evidence="4" type="ORF">GOOTI_091_00020</name>
</gene>
<name>H5TKJ9_GORO1</name>
<dbReference type="SUPFAM" id="SSF69593">
    <property type="entry name" value="Glycerol-3-phosphate (1)-acyltransferase"/>
    <property type="match status" value="1"/>
</dbReference>
<protein>
    <submittedName>
        <fullName evidence="4">Acyltransferase</fullName>
    </submittedName>
</protein>
<dbReference type="CDD" id="cd07989">
    <property type="entry name" value="LPLAT_AGPAT-like"/>
    <property type="match status" value="1"/>
</dbReference>
<evidence type="ECO:0000259" key="3">
    <source>
        <dbReference type="SMART" id="SM00563"/>
    </source>
</evidence>
<dbReference type="GO" id="GO:0006654">
    <property type="term" value="P:phosphatidic acid biosynthetic process"/>
    <property type="evidence" value="ECO:0007669"/>
    <property type="project" value="TreeGrafter"/>
</dbReference>
<dbReference type="STRING" id="1108044.GOOTI_091_00020"/>
<comment type="caution">
    <text evidence="4">The sequence shown here is derived from an EMBL/GenBank/DDBJ whole genome shotgun (WGS) entry which is preliminary data.</text>
</comment>